<dbReference type="EMBL" id="JBHTLQ010000058">
    <property type="protein sequence ID" value="MFD1192457.1"/>
    <property type="molecule type" value="Genomic_DNA"/>
</dbReference>
<dbReference type="CDD" id="cd03424">
    <property type="entry name" value="NUDIX_ADPRase_Nudt5_UGPPase_Nudt14"/>
    <property type="match status" value="1"/>
</dbReference>
<feature type="domain" description="Nudix hydrolase" evidence="1">
    <location>
        <begin position="42"/>
        <end position="178"/>
    </location>
</feature>
<comment type="caution">
    <text evidence="2">The sequence shown here is derived from an EMBL/GenBank/DDBJ whole genome shotgun (WGS) entry which is preliminary data.</text>
</comment>
<dbReference type="RefSeq" id="WP_377354543.1">
    <property type="nucleotide sequence ID" value="NZ_JBHTLQ010000058.1"/>
</dbReference>
<organism evidence="2 3">
    <name type="scientific">Phenylobacterium conjunctum</name>
    <dbReference type="NCBI Taxonomy" id="1298959"/>
    <lineage>
        <taxon>Bacteria</taxon>
        <taxon>Pseudomonadati</taxon>
        <taxon>Pseudomonadota</taxon>
        <taxon>Alphaproteobacteria</taxon>
        <taxon>Caulobacterales</taxon>
        <taxon>Caulobacteraceae</taxon>
        <taxon>Phenylobacterium</taxon>
    </lineage>
</organism>
<gene>
    <name evidence="2" type="ORF">ACFQ27_17845</name>
</gene>
<accession>A0ABW3T6A6</accession>
<dbReference type="Gene3D" id="3.90.79.10">
    <property type="entry name" value="Nucleoside Triphosphate Pyrophosphohydrolase"/>
    <property type="match status" value="1"/>
</dbReference>
<dbReference type="PROSITE" id="PS51462">
    <property type="entry name" value="NUDIX"/>
    <property type="match status" value="1"/>
</dbReference>
<dbReference type="Pfam" id="PF00293">
    <property type="entry name" value="NUDIX"/>
    <property type="match status" value="1"/>
</dbReference>
<dbReference type="GO" id="GO:0016787">
    <property type="term" value="F:hydrolase activity"/>
    <property type="evidence" value="ECO:0007669"/>
    <property type="project" value="UniProtKB-KW"/>
</dbReference>
<reference evidence="3" key="1">
    <citation type="journal article" date="2019" name="Int. J. Syst. Evol. Microbiol.">
        <title>The Global Catalogue of Microorganisms (GCM) 10K type strain sequencing project: providing services to taxonomists for standard genome sequencing and annotation.</title>
        <authorList>
            <consortium name="The Broad Institute Genomics Platform"/>
            <consortium name="The Broad Institute Genome Sequencing Center for Infectious Disease"/>
            <person name="Wu L."/>
            <person name="Ma J."/>
        </authorList>
    </citation>
    <scope>NUCLEOTIDE SEQUENCE [LARGE SCALE GENOMIC DNA]</scope>
    <source>
        <strain evidence="3">CCUG 55074</strain>
    </source>
</reference>
<keyword evidence="3" id="KW-1185">Reference proteome</keyword>
<sequence>MTDRLTWTVTSSEITFQDRWLTVRSDWCLTPRGDRIGPYHVVRYPNCINVVAVTRDGELVLAREYRHGAGQVVLGLPSGAIDAADGVEAEGAALRAANRELMEETGYAAGRLERILGAWPNPANQDNRATSFLALDLVAGGETKPDLGEEIEVELHGFAKVLRDLASGELDMQAMHIAALWAAARRILVLGEASGLASETRREIAAALTGV</sequence>
<dbReference type="Proteomes" id="UP001597216">
    <property type="component" value="Unassembled WGS sequence"/>
</dbReference>
<dbReference type="EC" id="3.6.-.-" evidence="2"/>
<name>A0ABW3T6A6_9CAUL</name>
<dbReference type="SUPFAM" id="SSF55811">
    <property type="entry name" value="Nudix"/>
    <property type="match status" value="1"/>
</dbReference>
<evidence type="ECO:0000313" key="3">
    <source>
        <dbReference type="Proteomes" id="UP001597216"/>
    </source>
</evidence>
<dbReference type="InterPro" id="IPR015797">
    <property type="entry name" value="NUDIX_hydrolase-like_dom_sf"/>
</dbReference>
<dbReference type="InterPro" id="IPR000086">
    <property type="entry name" value="NUDIX_hydrolase_dom"/>
</dbReference>
<evidence type="ECO:0000259" key="1">
    <source>
        <dbReference type="PROSITE" id="PS51462"/>
    </source>
</evidence>
<evidence type="ECO:0000313" key="2">
    <source>
        <dbReference type="EMBL" id="MFD1192457.1"/>
    </source>
</evidence>
<keyword evidence="2" id="KW-0378">Hydrolase</keyword>
<protein>
    <submittedName>
        <fullName evidence="2">NUDIX hydrolase</fullName>
        <ecNumber evidence="2">3.6.-.-</ecNumber>
    </submittedName>
</protein>
<proteinExistence type="predicted"/>